<dbReference type="Proteomes" id="UP000250462">
    <property type="component" value="Unassembled WGS sequence"/>
</dbReference>
<feature type="domain" description="Putative regulatory protein FmdB zinc ribbon" evidence="2">
    <location>
        <begin position="61"/>
        <end position="99"/>
    </location>
</feature>
<comment type="caution">
    <text evidence="3">The sequence shown here is derived from an EMBL/GenBank/DDBJ whole genome shotgun (WGS) entry which is preliminary data.</text>
</comment>
<dbReference type="RefSeq" id="WP_112258161.1">
    <property type="nucleotide sequence ID" value="NZ_QMIG01000007.1"/>
</dbReference>
<name>A0A329QS00_9ACTN</name>
<proteinExistence type="predicted"/>
<dbReference type="EMBL" id="QMIG01000007">
    <property type="protein sequence ID" value="RAW14801.1"/>
    <property type="molecule type" value="Genomic_DNA"/>
</dbReference>
<evidence type="ECO:0000313" key="4">
    <source>
        <dbReference type="Proteomes" id="UP000250462"/>
    </source>
</evidence>
<dbReference type="Pfam" id="PF09723">
    <property type="entry name" value="Zn_ribbon_8"/>
    <property type="match status" value="1"/>
</dbReference>
<protein>
    <recommendedName>
        <fullName evidence="2">Putative regulatory protein FmdB zinc ribbon domain-containing protein</fullName>
    </recommendedName>
</protein>
<reference evidence="3 4" key="1">
    <citation type="submission" date="2018-06" db="EMBL/GenBank/DDBJ databases">
        <title>Phytoactinopolyspora halophila sp. nov., a novel halophilic actinomycete isolated from a saline soil in China.</title>
        <authorList>
            <person name="Tang S.-K."/>
        </authorList>
    </citation>
    <scope>NUCLEOTIDE SEQUENCE [LARGE SCALE GENOMIC DNA]</scope>
    <source>
        <strain evidence="3 4">YIM 96934</strain>
    </source>
</reference>
<dbReference type="AlphaFoldDB" id="A0A329QS00"/>
<dbReference type="SMART" id="SM00834">
    <property type="entry name" value="CxxC_CXXC_SSSS"/>
    <property type="match status" value="1"/>
</dbReference>
<feature type="compositionally biased region" description="Basic and acidic residues" evidence="1">
    <location>
        <begin position="132"/>
        <end position="145"/>
    </location>
</feature>
<dbReference type="NCBIfam" id="TIGR02605">
    <property type="entry name" value="CxxC_CxxC_SSSS"/>
    <property type="match status" value="1"/>
</dbReference>
<accession>A0A329QS00</accession>
<sequence length="151" mass="16656">MAPSSTSSLSSHGCPTLDGDPPTPYCFRNGNIPQRWYQKRAARLEDAGPHLPWTEGSAVAIYEYRCPHCGVFEISRAMGAAPPTHRCAHCGSDARRSYSTPHLASMPRPLADAVSRAEKSQDEPDVVTRAPRPADRSPRATDPRLKHLPRW</sequence>
<evidence type="ECO:0000259" key="2">
    <source>
        <dbReference type="SMART" id="SM00834"/>
    </source>
</evidence>
<dbReference type="InterPro" id="IPR013429">
    <property type="entry name" value="Regulatory_FmdB_Zinc_ribbon"/>
</dbReference>
<organism evidence="3 4">
    <name type="scientific">Phytoactinopolyspora halophila</name>
    <dbReference type="NCBI Taxonomy" id="1981511"/>
    <lineage>
        <taxon>Bacteria</taxon>
        <taxon>Bacillati</taxon>
        <taxon>Actinomycetota</taxon>
        <taxon>Actinomycetes</taxon>
        <taxon>Jiangellales</taxon>
        <taxon>Jiangellaceae</taxon>
        <taxon>Phytoactinopolyspora</taxon>
    </lineage>
</organism>
<keyword evidence="4" id="KW-1185">Reference proteome</keyword>
<feature type="region of interest" description="Disordered" evidence="1">
    <location>
        <begin position="99"/>
        <end position="151"/>
    </location>
</feature>
<gene>
    <name evidence="3" type="ORF">DPM12_09920</name>
</gene>
<evidence type="ECO:0000313" key="3">
    <source>
        <dbReference type="EMBL" id="RAW14801.1"/>
    </source>
</evidence>
<evidence type="ECO:0000256" key="1">
    <source>
        <dbReference type="SAM" id="MobiDB-lite"/>
    </source>
</evidence>